<dbReference type="GO" id="GO:0005829">
    <property type="term" value="C:cytosol"/>
    <property type="evidence" value="ECO:0007669"/>
    <property type="project" value="TreeGrafter"/>
</dbReference>
<dbReference type="UniPathway" id="UPA00035">
    <property type="reaction ID" value="UER00041"/>
</dbReference>
<comment type="catalytic activity">
    <reaction evidence="7 9">
        <text>N-(5-phospho-beta-D-ribosyl)anthranilate + diphosphate = 5-phospho-alpha-D-ribose 1-diphosphate + anthranilate</text>
        <dbReference type="Rhea" id="RHEA:11768"/>
        <dbReference type="ChEBI" id="CHEBI:16567"/>
        <dbReference type="ChEBI" id="CHEBI:18277"/>
        <dbReference type="ChEBI" id="CHEBI:33019"/>
        <dbReference type="ChEBI" id="CHEBI:58017"/>
        <dbReference type="EC" id="2.4.2.18"/>
    </reaction>
</comment>
<evidence type="ECO:0000256" key="1">
    <source>
        <dbReference type="ARBA" id="ARBA00004907"/>
    </source>
</evidence>
<comment type="caution">
    <text evidence="9">Lacks conserved residue(s) required for the propagation of feature annotation.</text>
</comment>
<accession>A0A8J6I0N8</accession>
<feature type="binding site" evidence="9">
    <location>
        <begin position="108"/>
        <end position="116"/>
    </location>
    <ligand>
        <name>5-phospho-alpha-D-ribose 1-diphosphate</name>
        <dbReference type="ChEBI" id="CHEBI:58017"/>
    </ligand>
</feature>
<proteinExistence type="inferred from homology"/>
<feature type="binding site" evidence="9">
    <location>
        <position position="111"/>
    </location>
    <ligand>
        <name>anthranilate</name>
        <dbReference type="ChEBI" id="CHEBI:16567"/>
        <label>1</label>
    </ligand>
</feature>
<keyword evidence="5 9" id="KW-0822">Tryptophan biosynthesis</keyword>
<dbReference type="InterPro" id="IPR000312">
    <property type="entry name" value="Glycosyl_Trfase_fam3"/>
</dbReference>
<dbReference type="SUPFAM" id="SSF47648">
    <property type="entry name" value="Nucleoside phosphorylase/phosphoribosyltransferase N-terminal domain"/>
    <property type="match status" value="1"/>
</dbReference>
<comment type="cofactor">
    <cofactor evidence="9">
        <name>Mg(2+)</name>
        <dbReference type="ChEBI" id="CHEBI:18420"/>
    </cofactor>
    <text evidence="9">Binds 2 magnesium ions per monomer.</text>
</comment>
<evidence type="ECO:0000313" key="12">
    <source>
        <dbReference type="EMBL" id="MBA2132534.1"/>
    </source>
</evidence>
<dbReference type="Pfam" id="PF00591">
    <property type="entry name" value="Glycos_transf_3"/>
    <property type="match status" value="1"/>
</dbReference>
<feature type="binding site" evidence="9">
    <location>
        <position position="120"/>
    </location>
    <ligand>
        <name>5-phospho-alpha-D-ribose 1-diphosphate</name>
        <dbReference type="ChEBI" id="CHEBI:58017"/>
    </ligand>
</feature>
<evidence type="ECO:0000256" key="9">
    <source>
        <dbReference type="HAMAP-Rule" id="MF_00211"/>
    </source>
</evidence>
<dbReference type="AlphaFoldDB" id="A0A8J6I0N8"/>
<keyword evidence="13" id="KW-1185">Reference proteome</keyword>
<feature type="binding site" evidence="9">
    <location>
        <position position="92"/>
    </location>
    <ligand>
        <name>Mg(2+)</name>
        <dbReference type="ChEBI" id="CHEBI:18420"/>
        <label>1</label>
    </ligand>
</feature>
<dbReference type="RefSeq" id="WP_181338975.1">
    <property type="nucleotide sequence ID" value="NZ_JAAKDE010000004.1"/>
</dbReference>
<evidence type="ECO:0000259" key="10">
    <source>
        <dbReference type="Pfam" id="PF00591"/>
    </source>
</evidence>
<dbReference type="GO" id="GO:0004048">
    <property type="term" value="F:anthranilate phosphoribosyltransferase activity"/>
    <property type="evidence" value="ECO:0007669"/>
    <property type="project" value="UniProtKB-UniRule"/>
</dbReference>
<dbReference type="InterPro" id="IPR017459">
    <property type="entry name" value="Glycosyl_Trfase_fam3_N_dom"/>
</dbReference>
<feature type="binding site" evidence="9">
    <location>
        <begin position="90"/>
        <end position="93"/>
    </location>
    <ligand>
        <name>5-phospho-alpha-D-ribose 1-diphosphate</name>
        <dbReference type="ChEBI" id="CHEBI:58017"/>
    </ligand>
</feature>
<comment type="function">
    <text evidence="9">Catalyzes the transfer of the phosphoribosyl group of 5-phosphorylribose-1-pyrophosphate (PRPP) to anthranilate to yield N-(5'-phosphoribosyl)-anthranilate (PRA).</text>
</comment>
<dbReference type="PANTHER" id="PTHR43285">
    <property type="entry name" value="ANTHRANILATE PHOSPHORIBOSYLTRANSFERASE"/>
    <property type="match status" value="1"/>
</dbReference>
<feature type="binding site" evidence="9">
    <location>
        <position position="166"/>
    </location>
    <ligand>
        <name>anthranilate</name>
        <dbReference type="ChEBI" id="CHEBI:16567"/>
        <label>2</label>
    </ligand>
</feature>
<feature type="binding site" evidence="9">
    <location>
        <position position="80"/>
    </location>
    <ligand>
        <name>anthranilate</name>
        <dbReference type="ChEBI" id="CHEBI:16567"/>
        <label>1</label>
    </ligand>
</feature>
<feature type="binding site" evidence="9">
    <location>
        <position position="226"/>
    </location>
    <ligand>
        <name>Mg(2+)</name>
        <dbReference type="ChEBI" id="CHEBI:18420"/>
        <label>1</label>
    </ligand>
</feature>
<keyword evidence="9" id="KW-0479">Metal-binding</keyword>
<dbReference type="GO" id="GO:0000287">
    <property type="term" value="F:magnesium ion binding"/>
    <property type="evidence" value="ECO:0007669"/>
    <property type="project" value="UniProtKB-UniRule"/>
</dbReference>
<comment type="subunit">
    <text evidence="9">Homodimer.</text>
</comment>
<keyword evidence="2 9" id="KW-0028">Amino-acid biosynthesis</keyword>
<evidence type="ECO:0000256" key="3">
    <source>
        <dbReference type="ARBA" id="ARBA00022676"/>
    </source>
</evidence>
<dbReference type="InterPro" id="IPR005940">
    <property type="entry name" value="Anthranilate_Pribosyl_Tfrase"/>
</dbReference>
<sequence>MIKESLAKLARGEHLEESEMIAATKAIMEGRASPAQIGSFLTALRLKGETVAEITGAARVMREKAVKISFKAPTVIDTCGTGGDGAQTFNISTTVAFIVAAAGIPVAKHGNRAISSRCGSADVLEALGVKVDLSPEQVEVCLREAGVGFLFAPLFHQAMKHAAGPRKELGFRTVFNLLGPLTNPAAANCQLVGVFAPELTEVVAQVLQRLGVARAVVVHGGDGLDELSLDGVNKATILRSGQMQTVHFQATDLGLPSAPKTSLVGGGPAENARITEAILRGTETGPRLNVVLLNAAAALLAADVVNDLKTGIALARDLVREGKAYAKLEQLRHVGRRA</sequence>
<dbReference type="InterPro" id="IPR035902">
    <property type="entry name" value="Nuc_phospho_transferase"/>
</dbReference>
<dbReference type="Gene3D" id="1.20.970.10">
    <property type="entry name" value="Transferase, Pyrimidine Nucleoside Phosphorylase, Chain C"/>
    <property type="match status" value="1"/>
</dbReference>
<evidence type="ECO:0000256" key="8">
    <source>
        <dbReference type="ARBA" id="ARBA00061188"/>
    </source>
</evidence>
<feature type="binding site" evidence="9">
    <location>
        <position position="225"/>
    </location>
    <ligand>
        <name>Mg(2+)</name>
        <dbReference type="ChEBI" id="CHEBI:18420"/>
        <label>2</label>
    </ligand>
</feature>
<dbReference type="NCBIfam" id="TIGR01245">
    <property type="entry name" value="trpD"/>
    <property type="match status" value="1"/>
</dbReference>
<gene>
    <name evidence="9 12" type="primary">trpD</name>
    <name evidence="12" type="ORF">G5B42_03115</name>
</gene>
<dbReference type="EMBL" id="JAAKDE010000004">
    <property type="protein sequence ID" value="MBA2132534.1"/>
    <property type="molecule type" value="Genomic_DNA"/>
</dbReference>
<comment type="caution">
    <text evidence="12">The sequence shown here is derived from an EMBL/GenBank/DDBJ whole genome shotgun (WGS) entry which is preliminary data.</text>
</comment>
<dbReference type="SUPFAM" id="SSF52418">
    <property type="entry name" value="Nucleoside phosphorylase/phosphoribosyltransferase catalytic domain"/>
    <property type="match status" value="1"/>
</dbReference>
<feature type="binding site" evidence="9">
    <location>
        <position position="226"/>
    </location>
    <ligand>
        <name>Mg(2+)</name>
        <dbReference type="ChEBI" id="CHEBI:18420"/>
        <label>2</label>
    </ligand>
</feature>
<keyword evidence="4 9" id="KW-0808">Transferase</keyword>
<comment type="pathway">
    <text evidence="1 9">Amino-acid biosynthesis; L-tryptophan biosynthesis; L-tryptophan from chorismate: step 2/5.</text>
</comment>
<feature type="domain" description="Glycosyl transferase family 3 N-terminal" evidence="11">
    <location>
        <begin position="3"/>
        <end position="65"/>
    </location>
</feature>
<keyword evidence="9" id="KW-0460">Magnesium</keyword>
<feature type="binding site" evidence="9">
    <location>
        <position position="88"/>
    </location>
    <ligand>
        <name>5-phospho-alpha-D-ribose 1-diphosphate</name>
        <dbReference type="ChEBI" id="CHEBI:58017"/>
    </ligand>
</feature>
<evidence type="ECO:0000256" key="7">
    <source>
        <dbReference type="ARBA" id="ARBA00052328"/>
    </source>
</evidence>
<evidence type="ECO:0000256" key="6">
    <source>
        <dbReference type="ARBA" id="ARBA00023141"/>
    </source>
</evidence>
<keyword evidence="3 9" id="KW-0328">Glycosyltransferase</keyword>
<feature type="binding site" evidence="9">
    <location>
        <position position="80"/>
    </location>
    <ligand>
        <name>5-phospho-alpha-D-ribose 1-diphosphate</name>
        <dbReference type="ChEBI" id="CHEBI:58017"/>
    </ligand>
</feature>
<dbReference type="InterPro" id="IPR036320">
    <property type="entry name" value="Glycosyl_Trfase_fam3_N_dom_sf"/>
</dbReference>
<dbReference type="EC" id="2.4.2.18" evidence="9"/>
<organism evidence="12 13">
    <name type="scientific">Capillibacterium thermochitinicola</name>
    <dbReference type="NCBI Taxonomy" id="2699427"/>
    <lineage>
        <taxon>Bacteria</taxon>
        <taxon>Bacillati</taxon>
        <taxon>Bacillota</taxon>
        <taxon>Capillibacterium</taxon>
    </lineage>
</organism>
<evidence type="ECO:0000256" key="4">
    <source>
        <dbReference type="ARBA" id="ARBA00022679"/>
    </source>
</evidence>
<dbReference type="HAMAP" id="MF_00211">
    <property type="entry name" value="TrpD"/>
    <property type="match status" value="1"/>
</dbReference>
<dbReference type="Pfam" id="PF02885">
    <property type="entry name" value="Glycos_trans_3N"/>
    <property type="match status" value="1"/>
</dbReference>
<name>A0A8J6I0N8_9FIRM</name>
<feature type="binding site" evidence="9">
    <location>
        <begin position="83"/>
        <end position="84"/>
    </location>
    <ligand>
        <name>5-phospho-alpha-D-ribose 1-diphosphate</name>
        <dbReference type="ChEBI" id="CHEBI:58017"/>
    </ligand>
</feature>
<dbReference type="PANTHER" id="PTHR43285:SF2">
    <property type="entry name" value="ANTHRANILATE PHOSPHORIBOSYLTRANSFERASE"/>
    <property type="match status" value="1"/>
</dbReference>
<evidence type="ECO:0000256" key="2">
    <source>
        <dbReference type="ARBA" id="ARBA00022605"/>
    </source>
</evidence>
<reference evidence="12" key="1">
    <citation type="submission" date="2020-06" db="EMBL/GenBank/DDBJ databases">
        <title>Novel chitinolytic bacterium.</title>
        <authorList>
            <person name="Ungkulpasvich U."/>
            <person name="Kosugi A."/>
            <person name="Uke A."/>
        </authorList>
    </citation>
    <scope>NUCLEOTIDE SEQUENCE</scope>
    <source>
        <strain evidence="12">UUS1-1</strain>
    </source>
</reference>
<comment type="similarity">
    <text evidence="8">In the C-terminal section; belongs to the anthranilate phosphoribosyltransferase family.</text>
</comment>
<dbReference type="Proteomes" id="UP000657177">
    <property type="component" value="Unassembled WGS sequence"/>
</dbReference>
<dbReference type="Gene3D" id="3.40.1030.10">
    <property type="entry name" value="Nucleoside phosphorylase/phosphoribosyltransferase catalytic domain"/>
    <property type="match status" value="1"/>
</dbReference>
<feature type="domain" description="Glycosyl transferase family 3" evidence="10">
    <location>
        <begin position="74"/>
        <end position="325"/>
    </location>
</feature>
<dbReference type="FunFam" id="3.40.1030.10:FF:000002">
    <property type="entry name" value="Anthranilate phosphoribosyltransferase"/>
    <property type="match status" value="1"/>
</dbReference>
<dbReference type="GO" id="GO:0000162">
    <property type="term" value="P:L-tryptophan biosynthetic process"/>
    <property type="evidence" value="ECO:0007669"/>
    <property type="project" value="UniProtKB-UniRule"/>
</dbReference>
<protein>
    <recommendedName>
        <fullName evidence="9">Anthranilate phosphoribosyltransferase</fullName>
        <ecNumber evidence="9">2.4.2.18</ecNumber>
    </recommendedName>
</protein>
<evidence type="ECO:0000313" key="13">
    <source>
        <dbReference type="Proteomes" id="UP000657177"/>
    </source>
</evidence>
<evidence type="ECO:0000256" key="5">
    <source>
        <dbReference type="ARBA" id="ARBA00022822"/>
    </source>
</evidence>
<comment type="similarity">
    <text evidence="9">Belongs to the anthranilate phosphoribosyltransferase family.</text>
</comment>
<evidence type="ECO:0000259" key="11">
    <source>
        <dbReference type="Pfam" id="PF02885"/>
    </source>
</evidence>
<keyword evidence="6 9" id="KW-0057">Aromatic amino acid biosynthesis</keyword>